<protein>
    <recommendedName>
        <fullName evidence="1">Glycosyl-hydrolase family 116 catalytic region domain-containing protein</fullName>
    </recommendedName>
</protein>
<comment type="caution">
    <text evidence="2">The sequence shown here is derived from an EMBL/GenBank/DDBJ whole genome shotgun (WGS) entry which is preliminary data.</text>
</comment>
<dbReference type="AlphaFoldDB" id="A0A031LRF1"/>
<dbReference type="GO" id="GO:0008422">
    <property type="term" value="F:beta-glucosidase activity"/>
    <property type="evidence" value="ECO:0007669"/>
    <property type="project" value="TreeGrafter"/>
</dbReference>
<dbReference type="PANTHER" id="PTHR12654:SF0">
    <property type="entry name" value="NON-LYSOSOMAL GLUCOSYLCERAMIDASE"/>
    <property type="match status" value="1"/>
</dbReference>
<proteinExistence type="predicted"/>
<gene>
    <name evidence="2" type="ORF">CM19_04650</name>
</gene>
<dbReference type="GO" id="GO:0005975">
    <property type="term" value="P:carbohydrate metabolic process"/>
    <property type="evidence" value="ECO:0007669"/>
    <property type="project" value="InterPro"/>
</dbReference>
<accession>A0A031LRF1</accession>
<evidence type="ECO:0000259" key="1">
    <source>
        <dbReference type="Pfam" id="PF04685"/>
    </source>
</evidence>
<organism evidence="2 3">
    <name type="scientific">Candidatus Acidianus copahuensis</name>
    <dbReference type="NCBI Taxonomy" id="1160895"/>
    <lineage>
        <taxon>Archaea</taxon>
        <taxon>Thermoproteota</taxon>
        <taxon>Thermoprotei</taxon>
        <taxon>Sulfolobales</taxon>
        <taxon>Sulfolobaceae</taxon>
        <taxon>Acidianus</taxon>
    </lineage>
</organism>
<dbReference type="PANTHER" id="PTHR12654">
    <property type="entry name" value="BILE ACID BETA-GLUCOSIDASE-RELATED"/>
    <property type="match status" value="1"/>
</dbReference>
<dbReference type="Proteomes" id="UP000024332">
    <property type="component" value="Unassembled WGS sequence"/>
</dbReference>
<dbReference type="EMBL" id="JFZT01000035">
    <property type="protein sequence ID" value="EZQ10054.1"/>
    <property type="molecule type" value="Genomic_DNA"/>
</dbReference>
<evidence type="ECO:0000313" key="3">
    <source>
        <dbReference type="Proteomes" id="UP000024332"/>
    </source>
</evidence>
<dbReference type="InterPro" id="IPR006775">
    <property type="entry name" value="GH116_catalytic"/>
</dbReference>
<dbReference type="RefSeq" id="WP_048099224.1">
    <property type="nucleotide sequence ID" value="NZ_JFZT01000035.1"/>
</dbReference>
<keyword evidence="3" id="KW-1185">Reference proteome</keyword>
<dbReference type="InterPro" id="IPR052566">
    <property type="entry name" value="Non-lysos_glucosylceramidase"/>
</dbReference>
<evidence type="ECO:0000313" key="2">
    <source>
        <dbReference type="EMBL" id="EZQ10054.1"/>
    </source>
</evidence>
<name>A0A031LRF1_9CREN</name>
<dbReference type="InterPro" id="IPR008928">
    <property type="entry name" value="6-hairpin_glycosidase_sf"/>
</dbReference>
<sequence>MRYEFSYSTSSGVALGGIGSGSIEIRADGLFYNADFLGFWQKIFNPEDIFFVNRTGDQLRILASTPYIHGSTPYEMPWVRPVERIVYDGEPPFAHLNYGIASATFLSPTIPLDLKRSIFPLFYGNFNSEGEITIFIKPEFLFSVEKGKDYIKIITKEGEIAIKSPNMLNCGLVEDIRKAYVDLRLKGYVEDQQKGNYVFVSMSKSPEFTFSWYFPNYEIGGEKYRRYYAKLFKDSVDASASFWEEKEEIISKTAKFHDLIYSPKGVEQWIADLIGSQISTLKKVTVLLEDGDVAIWEGLWDPYFGGPLPKELNFFGESNSGVFNTTDLSFYYAPALLALYPELLDNLISWTSKFLLKENTKEHLLYSSSFLENLIELKKDMIKDPSILVDLNKMEEEIAKIVKKTGKDPAGRVPHFFIAPFRKANDYRMLGNQVEFPLQLLLLYAYTGKSVKEDIIKVFESIRRTQLGDLGLPYHTTPAGLEQEFFTQKILGTQEFAFLRGYNYPPISFQTFDGWSMLGYSSYTSIMWYSMLFLMRKILNIEEYKEMEEKSKESLKQLWNGKYYDLWYEPITGIRDTASNIAQVMGFWYCRLMGYEMGEEDVLKAIVKNNLIKGEGTVNGIYPGEVRPSFSESRKYKNNTGFPFIGGPDVPWGGMELALASHLLYAGMREEAEKVLKEIYERYKLAGMFWKHVEWGSYYSRNLDAITLIWGYEGLSYNKERKSLKIKGMWPMEWIFMLPSAWGKISIEECLTLEIEDGYLEISEVEFKGRSIKLEKELTKGDKEKIC</sequence>
<dbReference type="SUPFAM" id="SSF48208">
    <property type="entry name" value="Six-hairpin glycosidases"/>
    <property type="match status" value="1"/>
</dbReference>
<dbReference type="OrthoDB" id="40125at2157"/>
<dbReference type="Pfam" id="PF04685">
    <property type="entry name" value="DUF608"/>
    <property type="match status" value="1"/>
</dbReference>
<dbReference type="STRING" id="1160895.CM19_04650"/>
<reference evidence="2 3" key="1">
    <citation type="submission" date="2014-03" db="EMBL/GenBank/DDBJ databases">
        <title>Draft genome sequence of the novel thermoacidophilic archaea Acidianus copahuensis ALE1 strain, isolated from Copahue volcanic area in Neuquen Argentina.</title>
        <authorList>
            <person name="Urbieta M.S."/>
            <person name="Rascovan N."/>
            <person name="Castro C."/>
            <person name="Revale S."/>
            <person name="Giaveno M.A."/>
            <person name="Vazquez M.P."/>
            <person name="Donati E.R."/>
        </authorList>
    </citation>
    <scope>NUCLEOTIDE SEQUENCE [LARGE SCALE GENOMIC DNA]</scope>
    <source>
        <strain evidence="2 3">ALE1</strain>
    </source>
</reference>
<feature type="domain" description="Glycosyl-hydrolase family 116 catalytic region" evidence="1">
    <location>
        <begin position="510"/>
        <end position="691"/>
    </location>
</feature>